<name>A0A9N9VW79_9HYPO</name>
<feature type="transmembrane region" description="Helical" evidence="8">
    <location>
        <begin position="430"/>
        <end position="450"/>
    </location>
</feature>
<dbReference type="PRINTS" id="PR00171">
    <property type="entry name" value="SUGRTRNSPORT"/>
</dbReference>
<dbReference type="OrthoDB" id="5290825at2759"/>
<keyword evidence="4 8" id="KW-0812">Transmembrane</keyword>
<feature type="transmembrane region" description="Helical" evidence="8">
    <location>
        <begin position="210"/>
        <end position="232"/>
    </location>
</feature>
<comment type="subcellular location">
    <subcellularLocation>
        <location evidence="1">Membrane</location>
        <topology evidence="1">Multi-pass membrane protein</topology>
    </subcellularLocation>
</comment>
<accession>A0A9N9VW79</accession>
<feature type="transmembrane region" description="Helical" evidence="8">
    <location>
        <begin position="273"/>
        <end position="291"/>
    </location>
</feature>
<dbReference type="GO" id="GO:0022857">
    <property type="term" value="F:transmembrane transporter activity"/>
    <property type="evidence" value="ECO:0007669"/>
    <property type="project" value="InterPro"/>
</dbReference>
<dbReference type="PROSITE" id="PS50850">
    <property type="entry name" value="MFS"/>
    <property type="match status" value="1"/>
</dbReference>
<dbReference type="InterPro" id="IPR036259">
    <property type="entry name" value="MFS_trans_sf"/>
</dbReference>
<dbReference type="SUPFAM" id="SSF103473">
    <property type="entry name" value="MFS general substrate transporter"/>
    <property type="match status" value="1"/>
</dbReference>
<feature type="transmembrane region" description="Helical" evidence="8">
    <location>
        <begin position="563"/>
        <end position="582"/>
    </location>
</feature>
<feature type="region of interest" description="Disordered" evidence="7">
    <location>
        <begin position="1"/>
        <end position="22"/>
    </location>
</feature>
<feature type="domain" description="Major facilitator superfamily (MFS) profile" evidence="9">
    <location>
        <begin position="111"/>
        <end position="586"/>
    </location>
</feature>
<dbReference type="PROSITE" id="PS00217">
    <property type="entry name" value="SUGAR_TRANSPORT_2"/>
    <property type="match status" value="1"/>
</dbReference>
<evidence type="ECO:0000256" key="6">
    <source>
        <dbReference type="ARBA" id="ARBA00023136"/>
    </source>
</evidence>
<dbReference type="AlphaFoldDB" id="A0A9N9VW79"/>
<feature type="transmembrane region" description="Helical" evidence="8">
    <location>
        <begin position="462"/>
        <end position="482"/>
    </location>
</feature>
<evidence type="ECO:0000313" key="11">
    <source>
        <dbReference type="Proteomes" id="UP000696573"/>
    </source>
</evidence>
<evidence type="ECO:0000256" key="3">
    <source>
        <dbReference type="ARBA" id="ARBA00022448"/>
    </source>
</evidence>
<evidence type="ECO:0000256" key="1">
    <source>
        <dbReference type="ARBA" id="ARBA00004141"/>
    </source>
</evidence>
<evidence type="ECO:0000313" key="10">
    <source>
        <dbReference type="EMBL" id="CAH0034500.1"/>
    </source>
</evidence>
<comment type="caution">
    <text evidence="10">The sequence shown here is derived from an EMBL/GenBank/DDBJ whole genome shotgun (WGS) entry which is preliminary data.</text>
</comment>
<dbReference type="PANTHER" id="PTHR48020:SF14">
    <property type="entry name" value="SUGAR TRANSPORTER, PUTATIVE-RELATED"/>
    <property type="match status" value="1"/>
</dbReference>
<dbReference type="Pfam" id="PF00083">
    <property type="entry name" value="Sugar_tr"/>
    <property type="match status" value="1"/>
</dbReference>
<reference evidence="10" key="1">
    <citation type="submission" date="2021-10" db="EMBL/GenBank/DDBJ databases">
        <authorList>
            <person name="Piombo E."/>
        </authorList>
    </citation>
    <scope>NUCLEOTIDE SEQUENCE</scope>
</reference>
<dbReference type="FunFam" id="1.20.1250.20:FF:000474">
    <property type="entry name" value="Sugar transporter, putative"/>
    <property type="match status" value="1"/>
</dbReference>
<dbReference type="Gene3D" id="1.20.1250.20">
    <property type="entry name" value="MFS general substrate transporter like domains"/>
    <property type="match status" value="1"/>
</dbReference>
<protein>
    <recommendedName>
        <fullName evidence="9">Major facilitator superfamily (MFS) profile domain-containing protein</fullName>
    </recommendedName>
</protein>
<evidence type="ECO:0000256" key="8">
    <source>
        <dbReference type="SAM" id="Phobius"/>
    </source>
</evidence>
<feature type="transmembrane region" description="Helical" evidence="8">
    <location>
        <begin position="303"/>
        <end position="320"/>
    </location>
</feature>
<feature type="transmembrane region" description="Helical" evidence="8">
    <location>
        <begin position="106"/>
        <end position="124"/>
    </location>
</feature>
<keyword evidence="6 8" id="KW-0472">Membrane</keyword>
<feature type="transmembrane region" description="Helical" evidence="8">
    <location>
        <begin position="494"/>
        <end position="511"/>
    </location>
</feature>
<dbReference type="NCBIfam" id="TIGR00879">
    <property type="entry name" value="SP"/>
    <property type="match status" value="1"/>
</dbReference>
<dbReference type="InterPro" id="IPR020846">
    <property type="entry name" value="MFS_dom"/>
</dbReference>
<dbReference type="Proteomes" id="UP000696573">
    <property type="component" value="Unassembled WGS sequence"/>
</dbReference>
<dbReference type="PANTHER" id="PTHR48020">
    <property type="entry name" value="PROTON MYO-INOSITOL COTRANSPORTER"/>
    <property type="match status" value="1"/>
</dbReference>
<sequence length="653" mass="72760">MSDDKIAAKDRQPSTLEARRESVATLTRNLEGEIRNPLRDIPKEELLNNVATFHQNKNLPEEILPLLKKGALVAQNPTEFETIEELEESDKQPLREEITKRWKHPWALYYTIILNSIAAAIQGWDQLFSTLALGPNNFSQTGSNGANLTFHAALGIPDSAGSACGPVANEGDCAKNSWIIGFVNAMPYITIFLFAGWISDPLNEWLGRRGVIFVAAIFSLLAPFGMGVSQTWGQLAACRMLLGIGMGLKEVTVPVFSAENAPTIIRGGLVMSWQVWTAFGIFLGTCANLAVGKTGEISWRLQFASAFIPAVPLVLGTWFAPESPRWYLKKGRHTDAWKSLLRLRNTPLQAARDLYYINALLEQEEVLVSEAGLKVTSNVFTRFVELFTIPRIRRATWASGIVMIAQQMCGINIISFYSATIFKESGIDDYTSLFASFGFGLVNFVFAWPAVWTIDTFGRRTLLLFTFPNMFWSLLAAGLCYLIQPDVENSTARIAAVATFVYIFAAFYSPGEGPVPFMYSAEVFPLSHREVGMAWAVATNNFWASVLSLTFPRMLIAMTATGAFCFYAGLNLVALALIFLFVPETKQKTLEELDYVFAVPDRTHARYQLRTVLPWWIRRWIFFRKGEVCPDLYRDAAVQSPWDAAAGLGEKSG</sequence>
<keyword evidence="3" id="KW-0813">Transport</keyword>
<dbReference type="InterPro" id="IPR050814">
    <property type="entry name" value="Myo-inositol_Transporter"/>
</dbReference>
<dbReference type="InterPro" id="IPR005829">
    <property type="entry name" value="Sugar_transporter_CS"/>
</dbReference>
<proteinExistence type="inferred from homology"/>
<evidence type="ECO:0000259" key="9">
    <source>
        <dbReference type="PROSITE" id="PS50850"/>
    </source>
</evidence>
<dbReference type="GO" id="GO:0016020">
    <property type="term" value="C:membrane"/>
    <property type="evidence" value="ECO:0007669"/>
    <property type="project" value="UniProtKB-SubCell"/>
</dbReference>
<evidence type="ECO:0000256" key="4">
    <source>
        <dbReference type="ARBA" id="ARBA00022692"/>
    </source>
</evidence>
<dbReference type="GO" id="GO:0015791">
    <property type="term" value="P:polyol transmembrane transport"/>
    <property type="evidence" value="ECO:0007669"/>
    <property type="project" value="UniProtKB-ARBA"/>
</dbReference>
<organism evidence="10 11">
    <name type="scientific">Clonostachys rhizophaga</name>
    <dbReference type="NCBI Taxonomy" id="160324"/>
    <lineage>
        <taxon>Eukaryota</taxon>
        <taxon>Fungi</taxon>
        <taxon>Dikarya</taxon>
        <taxon>Ascomycota</taxon>
        <taxon>Pezizomycotina</taxon>
        <taxon>Sordariomycetes</taxon>
        <taxon>Hypocreomycetidae</taxon>
        <taxon>Hypocreales</taxon>
        <taxon>Bionectriaceae</taxon>
        <taxon>Clonostachys</taxon>
    </lineage>
</organism>
<gene>
    <name evidence="10" type="ORF">CRHIZ90672A_00009301</name>
</gene>
<dbReference type="EMBL" id="CABFNQ020000750">
    <property type="protein sequence ID" value="CAH0034500.1"/>
    <property type="molecule type" value="Genomic_DNA"/>
</dbReference>
<keyword evidence="5 8" id="KW-1133">Transmembrane helix</keyword>
<dbReference type="InterPro" id="IPR005828">
    <property type="entry name" value="MFS_sugar_transport-like"/>
</dbReference>
<comment type="similarity">
    <text evidence="2">Belongs to the major facilitator superfamily. Sugar transporter (TC 2.A.1.1) family.</text>
</comment>
<feature type="transmembrane region" description="Helical" evidence="8">
    <location>
        <begin position="397"/>
        <end position="418"/>
    </location>
</feature>
<evidence type="ECO:0000256" key="7">
    <source>
        <dbReference type="SAM" id="MobiDB-lite"/>
    </source>
</evidence>
<evidence type="ECO:0000256" key="2">
    <source>
        <dbReference type="ARBA" id="ARBA00010992"/>
    </source>
</evidence>
<dbReference type="GO" id="GO:0015798">
    <property type="term" value="P:myo-inositol transport"/>
    <property type="evidence" value="ECO:0007669"/>
    <property type="project" value="UniProtKB-ARBA"/>
</dbReference>
<dbReference type="InterPro" id="IPR003663">
    <property type="entry name" value="Sugar/inositol_transpt"/>
</dbReference>
<evidence type="ECO:0000256" key="5">
    <source>
        <dbReference type="ARBA" id="ARBA00022989"/>
    </source>
</evidence>
<keyword evidence="11" id="KW-1185">Reference proteome</keyword>
<feature type="transmembrane region" description="Helical" evidence="8">
    <location>
        <begin position="178"/>
        <end position="198"/>
    </location>
</feature>